<dbReference type="InterPro" id="IPR001648">
    <property type="entry name" value="Ribosomal_bS18"/>
</dbReference>
<evidence type="ECO:0000256" key="1">
    <source>
        <dbReference type="ARBA" id="ARBA00005589"/>
    </source>
</evidence>
<evidence type="ECO:0000256" key="4">
    <source>
        <dbReference type="ARBA" id="ARBA00035264"/>
    </source>
</evidence>
<dbReference type="PANTHER" id="PTHR13479">
    <property type="entry name" value="30S RIBOSOMAL PROTEIN S18"/>
    <property type="match status" value="1"/>
</dbReference>
<dbReference type="PANTHER" id="PTHR13479:SF40">
    <property type="entry name" value="SMALL RIBOSOMAL SUBUNIT PROTEIN BS18M"/>
    <property type="match status" value="1"/>
</dbReference>
<gene>
    <name evidence="5" type="ORF">DFH94DRAFT_624018</name>
</gene>
<reference evidence="5" key="2">
    <citation type="journal article" date="2020" name="Nat. Commun.">
        <title>Large-scale genome sequencing of mycorrhizal fungi provides insights into the early evolution of symbiotic traits.</title>
        <authorList>
            <person name="Miyauchi S."/>
            <person name="Kiss E."/>
            <person name="Kuo A."/>
            <person name="Drula E."/>
            <person name="Kohler A."/>
            <person name="Sanchez-Garcia M."/>
            <person name="Morin E."/>
            <person name="Andreopoulos B."/>
            <person name="Barry K.W."/>
            <person name="Bonito G."/>
            <person name="Buee M."/>
            <person name="Carver A."/>
            <person name="Chen C."/>
            <person name="Cichocki N."/>
            <person name="Clum A."/>
            <person name="Culley D."/>
            <person name="Crous P.W."/>
            <person name="Fauchery L."/>
            <person name="Girlanda M."/>
            <person name="Hayes R.D."/>
            <person name="Keri Z."/>
            <person name="LaButti K."/>
            <person name="Lipzen A."/>
            <person name="Lombard V."/>
            <person name="Magnuson J."/>
            <person name="Maillard F."/>
            <person name="Murat C."/>
            <person name="Nolan M."/>
            <person name="Ohm R.A."/>
            <person name="Pangilinan J."/>
            <person name="Pereira M.F."/>
            <person name="Perotto S."/>
            <person name="Peter M."/>
            <person name="Pfister S."/>
            <person name="Riley R."/>
            <person name="Sitrit Y."/>
            <person name="Stielow J.B."/>
            <person name="Szollosi G."/>
            <person name="Zifcakova L."/>
            <person name="Stursova M."/>
            <person name="Spatafora J.W."/>
            <person name="Tedersoo L."/>
            <person name="Vaario L.M."/>
            <person name="Yamada A."/>
            <person name="Yan M."/>
            <person name="Wang P."/>
            <person name="Xu J."/>
            <person name="Bruns T."/>
            <person name="Baldrian P."/>
            <person name="Vilgalys R."/>
            <person name="Dunand C."/>
            <person name="Henrissat B."/>
            <person name="Grigoriev I.V."/>
            <person name="Hibbett D."/>
            <person name="Nagy L.G."/>
            <person name="Martin F.M."/>
        </authorList>
    </citation>
    <scope>NUCLEOTIDE SEQUENCE</scope>
    <source>
        <strain evidence="5">Prilba</strain>
    </source>
</reference>
<organism evidence="5 6">
    <name type="scientific">Russula ochroleuca</name>
    <dbReference type="NCBI Taxonomy" id="152965"/>
    <lineage>
        <taxon>Eukaryota</taxon>
        <taxon>Fungi</taxon>
        <taxon>Dikarya</taxon>
        <taxon>Basidiomycota</taxon>
        <taxon>Agaricomycotina</taxon>
        <taxon>Agaricomycetes</taxon>
        <taxon>Russulales</taxon>
        <taxon>Russulaceae</taxon>
        <taxon>Russula</taxon>
    </lineage>
</organism>
<dbReference type="Gene3D" id="4.10.640.10">
    <property type="entry name" value="Ribosomal protein S18"/>
    <property type="match status" value="1"/>
</dbReference>
<evidence type="ECO:0000313" key="6">
    <source>
        <dbReference type="Proteomes" id="UP000759537"/>
    </source>
</evidence>
<protein>
    <recommendedName>
        <fullName evidence="4">Small ribosomal subunit protein bS18m</fullName>
    </recommendedName>
</protein>
<comment type="caution">
    <text evidence="5">The sequence shown here is derived from an EMBL/GenBank/DDBJ whole genome shotgun (WGS) entry which is preliminary data.</text>
</comment>
<dbReference type="PRINTS" id="PR00974">
    <property type="entry name" value="RIBOSOMALS18"/>
</dbReference>
<keyword evidence="6" id="KW-1185">Reference proteome</keyword>
<evidence type="ECO:0000256" key="3">
    <source>
        <dbReference type="ARBA" id="ARBA00023274"/>
    </source>
</evidence>
<dbReference type="GO" id="GO:0070181">
    <property type="term" value="F:small ribosomal subunit rRNA binding"/>
    <property type="evidence" value="ECO:0007669"/>
    <property type="project" value="TreeGrafter"/>
</dbReference>
<accession>A0A9P5N2H2</accession>
<dbReference type="Pfam" id="PF01084">
    <property type="entry name" value="Ribosomal_S18"/>
    <property type="match status" value="1"/>
</dbReference>
<keyword evidence="2 5" id="KW-0689">Ribosomal protein</keyword>
<sequence>RKRALLGPGAAESRRNDWFHQLDIDPLDETTNPQLLSYFVTDMGKIKSRAETKLTWRNQRRLTKAIRRAKMMGIMPILNKHIPLYRHVPLI</sequence>
<evidence type="ECO:0000256" key="2">
    <source>
        <dbReference type="ARBA" id="ARBA00022980"/>
    </source>
</evidence>
<proteinExistence type="inferred from homology"/>
<dbReference type="GO" id="GO:0003735">
    <property type="term" value="F:structural constituent of ribosome"/>
    <property type="evidence" value="ECO:0007669"/>
    <property type="project" value="InterPro"/>
</dbReference>
<feature type="non-terminal residue" evidence="5">
    <location>
        <position position="1"/>
    </location>
</feature>
<dbReference type="SUPFAM" id="SSF46911">
    <property type="entry name" value="Ribosomal protein S18"/>
    <property type="match status" value="1"/>
</dbReference>
<dbReference type="Proteomes" id="UP000759537">
    <property type="component" value="Unassembled WGS sequence"/>
</dbReference>
<dbReference type="EMBL" id="WHVB01000003">
    <property type="protein sequence ID" value="KAF8484865.1"/>
    <property type="molecule type" value="Genomic_DNA"/>
</dbReference>
<dbReference type="GO" id="GO:0005763">
    <property type="term" value="C:mitochondrial small ribosomal subunit"/>
    <property type="evidence" value="ECO:0007669"/>
    <property type="project" value="TreeGrafter"/>
</dbReference>
<reference evidence="5" key="1">
    <citation type="submission" date="2019-10" db="EMBL/GenBank/DDBJ databases">
        <authorList>
            <consortium name="DOE Joint Genome Institute"/>
            <person name="Kuo A."/>
            <person name="Miyauchi S."/>
            <person name="Kiss E."/>
            <person name="Drula E."/>
            <person name="Kohler A."/>
            <person name="Sanchez-Garcia M."/>
            <person name="Andreopoulos B."/>
            <person name="Barry K.W."/>
            <person name="Bonito G."/>
            <person name="Buee M."/>
            <person name="Carver A."/>
            <person name="Chen C."/>
            <person name="Cichocki N."/>
            <person name="Clum A."/>
            <person name="Culley D."/>
            <person name="Crous P.W."/>
            <person name="Fauchery L."/>
            <person name="Girlanda M."/>
            <person name="Hayes R."/>
            <person name="Keri Z."/>
            <person name="LaButti K."/>
            <person name="Lipzen A."/>
            <person name="Lombard V."/>
            <person name="Magnuson J."/>
            <person name="Maillard F."/>
            <person name="Morin E."/>
            <person name="Murat C."/>
            <person name="Nolan M."/>
            <person name="Ohm R."/>
            <person name="Pangilinan J."/>
            <person name="Pereira M."/>
            <person name="Perotto S."/>
            <person name="Peter M."/>
            <person name="Riley R."/>
            <person name="Sitrit Y."/>
            <person name="Stielow B."/>
            <person name="Szollosi G."/>
            <person name="Zifcakova L."/>
            <person name="Stursova M."/>
            <person name="Spatafora J.W."/>
            <person name="Tedersoo L."/>
            <person name="Vaario L.-M."/>
            <person name="Yamada A."/>
            <person name="Yan M."/>
            <person name="Wang P."/>
            <person name="Xu J."/>
            <person name="Bruns T."/>
            <person name="Baldrian P."/>
            <person name="Vilgalys R."/>
            <person name="Henrissat B."/>
            <person name="Grigoriev I.V."/>
            <person name="Hibbett D."/>
            <person name="Nagy L.G."/>
            <person name="Martin F.M."/>
        </authorList>
    </citation>
    <scope>NUCLEOTIDE SEQUENCE</scope>
    <source>
        <strain evidence="5">Prilba</strain>
    </source>
</reference>
<dbReference type="OrthoDB" id="21463at2759"/>
<keyword evidence="3" id="KW-0687">Ribonucleoprotein</keyword>
<comment type="similarity">
    <text evidence="1">Belongs to the bacterial ribosomal protein bS18 family.</text>
</comment>
<dbReference type="InterPro" id="IPR036870">
    <property type="entry name" value="Ribosomal_bS18_sf"/>
</dbReference>
<evidence type="ECO:0000313" key="5">
    <source>
        <dbReference type="EMBL" id="KAF8484865.1"/>
    </source>
</evidence>
<dbReference type="GO" id="GO:0032543">
    <property type="term" value="P:mitochondrial translation"/>
    <property type="evidence" value="ECO:0007669"/>
    <property type="project" value="TreeGrafter"/>
</dbReference>
<dbReference type="AlphaFoldDB" id="A0A9P5N2H2"/>
<name>A0A9P5N2H2_9AGAM</name>